<comment type="caution">
    <text evidence="1">The sequence shown here is derived from an EMBL/GenBank/DDBJ whole genome shotgun (WGS) entry which is preliminary data.</text>
</comment>
<name>A0ACB9GJJ4_9ASTR</name>
<organism evidence="1 2">
    <name type="scientific">Smallanthus sonchifolius</name>
    <dbReference type="NCBI Taxonomy" id="185202"/>
    <lineage>
        <taxon>Eukaryota</taxon>
        <taxon>Viridiplantae</taxon>
        <taxon>Streptophyta</taxon>
        <taxon>Embryophyta</taxon>
        <taxon>Tracheophyta</taxon>
        <taxon>Spermatophyta</taxon>
        <taxon>Magnoliopsida</taxon>
        <taxon>eudicotyledons</taxon>
        <taxon>Gunneridae</taxon>
        <taxon>Pentapetalae</taxon>
        <taxon>asterids</taxon>
        <taxon>campanulids</taxon>
        <taxon>Asterales</taxon>
        <taxon>Asteraceae</taxon>
        <taxon>Asteroideae</taxon>
        <taxon>Heliantheae alliance</taxon>
        <taxon>Millerieae</taxon>
        <taxon>Smallanthus</taxon>
    </lineage>
</organism>
<dbReference type="Proteomes" id="UP001056120">
    <property type="component" value="Linkage Group LG14"/>
</dbReference>
<reference evidence="2" key="1">
    <citation type="journal article" date="2022" name="Mol. Ecol. Resour.">
        <title>The genomes of chicory, endive, great burdock and yacon provide insights into Asteraceae palaeo-polyploidization history and plant inulin production.</title>
        <authorList>
            <person name="Fan W."/>
            <person name="Wang S."/>
            <person name="Wang H."/>
            <person name="Wang A."/>
            <person name="Jiang F."/>
            <person name="Liu H."/>
            <person name="Zhao H."/>
            <person name="Xu D."/>
            <person name="Zhang Y."/>
        </authorList>
    </citation>
    <scope>NUCLEOTIDE SEQUENCE [LARGE SCALE GENOMIC DNA]</scope>
    <source>
        <strain evidence="2">cv. Yunnan</strain>
    </source>
</reference>
<keyword evidence="2" id="KW-1185">Reference proteome</keyword>
<sequence length="576" mass="64919">MVSLTEIGHDDGVCTVQIGNVGCGDGDPSCEIVSGSGEVIHNGERNVECSELGTNCVVTESEVMDIHIRFSDGEIVEIVKKIFRDGEIVTKAYHVEKVNGSENMEDTESVEAEVEIQTMKETDEVMVNVDDEQPFVEDEVKEAPAIDLTRLDIDFQFDSFGHPSDTECVLEGANPEPIPTCEGVDDIDDGQGDGQRVGVSVNVETYSSLVKLNEQIRNAQLQLDEKIRCKDAIAAEMVKDEIDSTINEEEHMGSPDEIKHALEQKDQMEEHLEDLKNELKTLKDDASKAEVACDTITKKYIEEHDMERELRARFIAAGESCKEASGNLNSLKNEERFMEEWNSNEEFRKDYISRHNILATPNAQDEPSRVFTDDTDQKVASNLGPTPDEIKSASVVTNLETQKVGKSLKEKHSDDQVKESVLEEFEQIMKNKESIKEKEKTNDLIKEKTRLEEKVKANETHEKAQTGGEIQAQKKEKARLKRLRKREKKRAGRDAASSSIDDRDVVGSNKSKEIESTNEKSQQHPPPPRFLSKQLKPKFIPPPPAVAVAIRNRQRWRLWGNMVITVMVMILCVFFF</sequence>
<accession>A0ACB9GJJ4</accession>
<protein>
    <submittedName>
        <fullName evidence="1">Uncharacterized protein</fullName>
    </submittedName>
</protein>
<proteinExistence type="predicted"/>
<gene>
    <name evidence="1" type="ORF">L1987_42876</name>
</gene>
<dbReference type="EMBL" id="CM042031">
    <property type="protein sequence ID" value="KAI3783789.1"/>
    <property type="molecule type" value="Genomic_DNA"/>
</dbReference>
<reference evidence="1 2" key="2">
    <citation type="journal article" date="2022" name="Mol. Ecol. Resour.">
        <title>The genomes of chicory, endive, great burdock and yacon provide insights into Asteraceae paleo-polyploidization history and plant inulin production.</title>
        <authorList>
            <person name="Fan W."/>
            <person name="Wang S."/>
            <person name="Wang H."/>
            <person name="Wang A."/>
            <person name="Jiang F."/>
            <person name="Liu H."/>
            <person name="Zhao H."/>
            <person name="Xu D."/>
            <person name="Zhang Y."/>
        </authorList>
    </citation>
    <scope>NUCLEOTIDE SEQUENCE [LARGE SCALE GENOMIC DNA]</scope>
    <source>
        <strain evidence="2">cv. Yunnan</strain>
        <tissue evidence="1">Leaves</tissue>
    </source>
</reference>
<evidence type="ECO:0000313" key="2">
    <source>
        <dbReference type="Proteomes" id="UP001056120"/>
    </source>
</evidence>
<evidence type="ECO:0000313" key="1">
    <source>
        <dbReference type="EMBL" id="KAI3783789.1"/>
    </source>
</evidence>